<name>A0A0M3KHS2_ANISI</name>
<evidence type="ECO:0000313" key="1">
    <source>
        <dbReference type="WBParaSite" id="ASIM_0002053701-mRNA-1"/>
    </source>
</evidence>
<protein>
    <submittedName>
        <fullName evidence="1">Reverse transcriptase domain-containing protein</fullName>
    </submittedName>
</protein>
<dbReference type="AlphaFoldDB" id="A0A0M3KHS2"/>
<reference evidence="1" key="1">
    <citation type="submission" date="2017-02" db="UniProtKB">
        <authorList>
            <consortium name="WormBaseParasite"/>
        </authorList>
    </citation>
    <scope>IDENTIFICATION</scope>
</reference>
<sequence length="129" mass="15105">LFVVPNDFKLEIEEKLSKKFKEKFCEPIKSREYEEQREKGIESHLMALLDEIVANENLSVAERKKQLKKRKPYNFVKIVSEKMDPCGEIFEEIVNKLKNFQEDLPAYLRATFSNAKVEATKAANPEYFG</sequence>
<proteinExistence type="predicted"/>
<organism evidence="1">
    <name type="scientific">Anisakis simplex</name>
    <name type="common">Herring worm</name>
    <dbReference type="NCBI Taxonomy" id="6269"/>
    <lineage>
        <taxon>Eukaryota</taxon>
        <taxon>Metazoa</taxon>
        <taxon>Ecdysozoa</taxon>
        <taxon>Nematoda</taxon>
        <taxon>Chromadorea</taxon>
        <taxon>Rhabditida</taxon>
        <taxon>Spirurina</taxon>
        <taxon>Ascaridomorpha</taxon>
        <taxon>Ascaridoidea</taxon>
        <taxon>Anisakidae</taxon>
        <taxon>Anisakis</taxon>
        <taxon>Anisakis simplex complex</taxon>
    </lineage>
</organism>
<accession>A0A0M3KHS2</accession>
<dbReference type="WBParaSite" id="ASIM_0002053701-mRNA-1">
    <property type="protein sequence ID" value="ASIM_0002053701-mRNA-1"/>
    <property type="gene ID" value="ASIM_0002053701"/>
</dbReference>